<feature type="compositionally biased region" description="Acidic residues" evidence="1">
    <location>
        <begin position="58"/>
        <end position="70"/>
    </location>
</feature>
<dbReference type="AlphaFoldDB" id="A0A7J7DP31"/>
<protein>
    <submittedName>
        <fullName evidence="2">Uncharacterized protein</fullName>
    </submittedName>
</protein>
<comment type="caution">
    <text evidence="2">The sequence shown here is derived from an EMBL/GenBank/DDBJ whole genome shotgun (WGS) entry which is preliminary data.</text>
</comment>
<feature type="region of interest" description="Disordered" evidence="1">
    <location>
        <begin position="57"/>
        <end position="84"/>
    </location>
</feature>
<keyword evidence="3" id="KW-1185">Reference proteome</keyword>
<accession>A0A7J7DP31</accession>
<dbReference type="InParanoid" id="A0A7J7DP31"/>
<gene>
    <name evidence="2" type="ORF">HS088_TW04G00092</name>
</gene>
<evidence type="ECO:0000313" key="3">
    <source>
        <dbReference type="Proteomes" id="UP000593562"/>
    </source>
</evidence>
<organism evidence="2 3">
    <name type="scientific">Tripterygium wilfordii</name>
    <name type="common">Thunder God vine</name>
    <dbReference type="NCBI Taxonomy" id="458696"/>
    <lineage>
        <taxon>Eukaryota</taxon>
        <taxon>Viridiplantae</taxon>
        <taxon>Streptophyta</taxon>
        <taxon>Embryophyta</taxon>
        <taxon>Tracheophyta</taxon>
        <taxon>Spermatophyta</taxon>
        <taxon>Magnoliopsida</taxon>
        <taxon>eudicotyledons</taxon>
        <taxon>Gunneridae</taxon>
        <taxon>Pentapetalae</taxon>
        <taxon>rosids</taxon>
        <taxon>fabids</taxon>
        <taxon>Celastrales</taxon>
        <taxon>Celastraceae</taxon>
        <taxon>Tripterygium</taxon>
    </lineage>
</organism>
<reference evidence="2 3" key="1">
    <citation type="journal article" date="2020" name="Nat. Commun.">
        <title>Genome of Tripterygium wilfordii and identification of cytochrome P450 involved in triptolide biosynthesis.</title>
        <authorList>
            <person name="Tu L."/>
            <person name="Su P."/>
            <person name="Zhang Z."/>
            <person name="Gao L."/>
            <person name="Wang J."/>
            <person name="Hu T."/>
            <person name="Zhou J."/>
            <person name="Zhang Y."/>
            <person name="Zhao Y."/>
            <person name="Liu Y."/>
            <person name="Song Y."/>
            <person name="Tong Y."/>
            <person name="Lu Y."/>
            <person name="Yang J."/>
            <person name="Xu C."/>
            <person name="Jia M."/>
            <person name="Peters R.J."/>
            <person name="Huang L."/>
            <person name="Gao W."/>
        </authorList>
    </citation>
    <scope>NUCLEOTIDE SEQUENCE [LARGE SCALE GENOMIC DNA]</scope>
    <source>
        <strain evidence="3">cv. XIE 37</strain>
        <tissue evidence="2">Leaf</tissue>
    </source>
</reference>
<evidence type="ECO:0000313" key="2">
    <source>
        <dbReference type="EMBL" id="KAF5748142.1"/>
    </source>
</evidence>
<evidence type="ECO:0000256" key="1">
    <source>
        <dbReference type="SAM" id="MobiDB-lite"/>
    </source>
</evidence>
<sequence length="97" mass="10993">MPYKQAHGSWMGLSSVNFSLLGFTTTLNSSSEALTLNALPHWGNNLRYIHLPVSQDLQDQEEAREEDEAEQAYPPLDPHENRQYNQVQCEAQALASY</sequence>
<proteinExistence type="predicted"/>
<dbReference type="EMBL" id="JAAARO010000004">
    <property type="protein sequence ID" value="KAF5748142.1"/>
    <property type="molecule type" value="Genomic_DNA"/>
</dbReference>
<dbReference type="Proteomes" id="UP000593562">
    <property type="component" value="Unassembled WGS sequence"/>
</dbReference>
<name>A0A7J7DP31_TRIWF</name>